<dbReference type="Gene3D" id="3.40.50.11890">
    <property type="match status" value="1"/>
</dbReference>
<keyword evidence="3" id="KW-0479">Metal-binding</keyword>
<dbReference type="Proteomes" id="UP000515860">
    <property type="component" value="Chromosome"/>
</dbReference>
<evidence type="ECO:0000256" key="5">
    <source>
        <dbReference type="ARBA" id="ARBA00023014"/>
    </source>
</evidence>
<dbReference type="InterPro" id="IPR008275">
    <property type="entry name" value="CoA_E_activase_dom"/>
</dbReference>
<evidence type="ECO:0000256" key="1">
    <source>
        <dbReference type="ARBA" id="ARBA00001966"/>
    </source>
</evidence>
<dbReference type="SUPFAM" id="SSF53067">
    <property type="entry name" value="Actin-like ATPase domain"/>
    <property type="match status" value="1"/>
</dbReference>
<sequence>MIYYMCKYTPVELFAGFQVPCRRLEELTDSFEAAESLGHPNICGYGKALLEAALAPEVDELILVNCCDVVRRIYDILEQNKKMGFLYLLDLPHKNGEAEEGMFQAQLGRLLEAYEQYSGREFQPELAWAALKAAEVSSDGGAQPHLSLQGAHSGAHLRDLVQKHFNIPVCDDTCSGNRQIAAADKKPATAREFMTDYGKALLNQIPCMRMMSIKKRKVLTGGARGIIYHTMKFCDYYSFEYANIKDSREVPLLKIETDGTRQSSGQLSTRLDAFAESLSLSDTERETKRDERYTAGIDSGSASTDVVILDQDKNLVAWSVVPTGAGAAAGAGKALAGALEKAGLTEADLGKIVSTGYGRETIGRGDASVTEITCHARGAHYLNPEARTVIDIGGQDSKVICIDGQGTVQNFVMNDKCAAGTGRFLEMMARTMELTMEEMSALGQKWREDVTISSMCTVFAESEVVSLIARNTPSPDIIHGLNKAVAAKTAALIKRVGGEEVYMMTGGVARNEGIVRVLEEKLGTRIYVSEYAQLCGAIGAALIAME</sequence>
<evidence type="ECO:0000313" key="8">
    <source>
        <dbReference type="Proteomes" id="UP000515860"/>
    </source>
</evidence>
<dbReference type="EMBL" id="CP060635">
    <property type="protein sequence ID" value="QNM08892.1"/>
    <property type="molecule type" value="Genomic_DNA"/>
</dbReference>
<evidence type="ECO:0000259" key="6">
    <source>
        <dbReference type="Pfam" id="PF01869"/>
    </source>
</evidence>
<keyword evidence="8" id="KW-1185">Reference proteome</keyword>
<comment type="subunit">
    <text evidence="2">Homodimer.</text>
</comment>
<dbReference type="KEGG" id="whj:H9Q79_00875"/>
<proteinExistence type="predicted"/>
<evidence type="ECO:0000256" key="3">
    <source>
        <dbReference type="ARBA" id="ARBA00022723"/>
    </source>
</evidence>
<evidence type="ECO:0000256" key="2">
    <source>
        <dbReference type="ARBA" id="ARBA00011738"/>
    </source>
</evidence>
<gene>
    <name evidence="7" type="ORF">H9Q79_00875</name>
</gene>
<dbReference type="PANTHER" id="PTHR32329">
    <property type="entry name" value="BIFUNCTIONAL PROTEIN [INCLUDES 2-HYDROXYACYL-COA DEHYDRATASE (N-TER) AND ITS ACTIVATOR DOMAIN (C_TERM)-RELATED"/>
    <property type="match status" value="1"/>
</dbReference>
<evidence type="ECO:0000313" key="7">
    <source>
        <dbReference type="EMBL" id="QNM08892.1"/>
    </source>
</evidence>
<dbReference type="InterPro" id="IPR002731">
    <property type="entry name" value="ATPase_BadF"/>
</dbReference>
<dbReference type="Gene3D" id="3.40.50.11900">
    <property type="match status" value="1"/>
</dbReference>
<name>A0A7G9GDL0_9FIRM</name>
<protein>
    <submittedName>
        <fullName evidence="7">2-hydroxyacyl-CoA dehydratase</fullName>
    </submittedName>
</protein>
<dbReference type="GO" id="GO:0051536">
    <property type="term" value="F:iron-sulfur cluster binding"/>
    <property type="evidence" value="ECO:0007669"/>
    <property type="project" value="UniProtKB-KW"/>
</dbReference>
<dbReference type="FunFam" id="3.30.420.40:FF:000217">
    <property type="entry name" value="2-hydroxyisocaproyl-CoA dehydratase activator"/>
    <property type="match status" value="1"/>
</dbReference>
<dbReference type="AlphaFoldDB" id="A0A7G9GDL0"/>
<dbReference type="Pfam" id="PF06050">
    <property type="entry name" value="HGD-D"/>
    <property type="match status" value="2"/>
</dbReference>
<dbReference type="InterPro" id="IPR010327">
    <property type="entry name" value="FldB/FldC_alpha/beta"/>
</dbReference>
<dbReference type="Gene3D" id="3.30.420.40">
    <property type="match status" value="2"/>
</dbReference>
<feature type="domain" description="ATPase BadF/BadG/BcrA/BcrD type" evidence="6">
    <location>
        <begin position="296"/>
        <end position="544"/>
    </location>
</feature>
<accession>A0A7G9GDL0</accession>
<dbReference type="GO" id="GO:0046872">
    <property type="term" value="F:metal ion binding"/>
    <property type="evidence" value="ECO:0007669"/>
    <property type="project" value="UniProtKB-KW"/>
</dbReference>
<organism evidence="7 8">
    <name type="scientific">Wansuia hejianensis</name>
    <dbReference type="NCBI Taxonomy" id="2763667"/>
    <lineage>
        <taxon>Bacteria</taxon>
        <taxon>Bacillati</taxon>
        <taxon>Bacillota</taxon>
        <taxon>Clostridia</taxon>
        <taxon>Lachnospirales</taxon>
        <taxon>Lachnospiraceae</taxon>
        <taxon>Wansuia</taxon>
    </lineage>
</organism>
<dbReference type="InterPro" id="IPR051805">
    <property type="entry name" value="Dehydratase_Activator_Redct"/>
</dbReference>
<dbReference type="NCBIfam" id="TIGR00241">
    <property type="entry name" value="CoA_E_activ"/>
    <property type="match status" value="1"/>
</dbReference>
<dbReference type="CDD" id="cd24036">
    <property type="entry name" value="ASKHA_NBD_BcrAD_BadFG_HgdC_HadI"/>
    <property type="match status" value="1"/>
</dbReference>
<keyword evidence="5" id="KW-0411">Iron-sulfur</keyword>
<dbReference type="PANTHER" id="PTHR32329:SF2">
    <property type="entry name" value="BIFUNCTIONAL PROTEIN [INCLUDES 2-HYDROXYACYL-COA DEHYDRATASE (N-TER) AND ITS ACTIVATOR DOMAIN (C_TERM)"/>
    <property type="match status" value="1"/>
</dbReference>
<dbReference type="InterPro" id="IPR043129">
    <property type="entry name" value="ATPase_NBD"/>
</dbReference>
<evidence type="ECO:0000256" key="4">
    <source>
        <dbReference type="ARBA" id="ARBA00023004"/>
    </source>
</evidence>
<keyword evidence="4" id="KW-0408">Iron</keyword>
<dbReference type="Pfam" id="PF01869">
    <property type="entry name" value="BcrAD_BadFG"/>
    <property type="match status" value="1"/>
</dbReference>
<reference evidence="7 8" key="1">
    <citation type="submission" date="2020-08" db="EMBL/GenBank/DDBJ databases">
        <authorList>
            <person name="Liu C."/>
            <person name="Sun Q."/>
        </authorList>
    </citation>
    <scope>NUCLEOTIDE SEQUENCE [LARGE SCALE GENOMIC DNA]</scope>
    <source>
        <strain evidence="7 8">NSJ-29</strain>
    </source>
</reference>
<comment type="cofactor">
    <cofactor evidence="1">
        <name>[4Fe-4S] cluster</name>
        <dbReference type="ChEBI" id="CHEBI:49883"/>
    </cofactor>
</comment>